<name>A0A486XI24_9GAMM</name>
<dbReference type="EMBL" id="CAAJGR010000056">
    <property type="protein sequence ID" value="VHO02188.1"/>
    <property type="molecule type" value="Genomic_DNA"/>
</dbReference>
<accession>A0A486XI24</accession>
<reference evidence="1" key="1">
    <citation type="submission" date="2019-04" db="EMBL/GenBank/DDBJ databases">
        <authorList>
            <person name="Brambilla D."/>
        </authorList>
    </citation>
    <scope>NUCLEOTIDE SEQUENCE</scope>
    <source>
        <strain evidence="1">BAL1</strain>
    </source>
</reference>
<proteinExistence type="predicted"/>
<sequence length="43" mass="4963">MMLDYLVVGFVLHGAEFHPLPAAVVSFETWQMQYPSSVWYTIT</sequence>
<gene>
    <name evidence="1" type="ORF">BAL341_598</name>
</gene>
<protein>
    <submittedName>
        <fullName evidence="1">Uncharacterized protein</fullName>
    </submittedName>
</protein>
<dbReference type="AlphaFoldDB" id="A0A486XI24"/>
<organism evidence="1">
    <name type="scientific">Rheinheimera sp. BAL341</name>
    <dbReference type="NCBI Taxonomy" id="1708203"/>
    <lineage>
        <taxon>Bacteria</taxon>
        <taxon>Pseudomonadati</taxon>
        <taxon>Pseudomonadota</taxon>
        <taxon>Gammaproteobacteria</taxon>
        <taxon>Chromatiales</taxon>
        <taxon>Chromatiaceae</taxon>
        <taxon>Rheinheimera</taxon>
    </lineage>
</organism>
<evidence type="ECO:0000313" key="1">
    <source>
        <dbReference type="EMBL" id="VHO02188.1"/>
    </source>
</evidence>